<dbReference type="PROSITE" id="PS51898">
    <property type="entry name" value="TYR_RECOMBINASE"/>
    <property type="match status" value="1"/>
</dbReference>
<sequence length="254" mass="29870">MKMTDEFEFKWVFNPPQKATKQPDIISPKDFDSLVDRINNEGVDPLVASRNQALLWMTYGSAFRAVECSKWLVSEAMYPNGEIMRLTRIRADGTKGSYPIVAPIVIDKQRYYLERWLELRVQHRIGLNLSGKKEEQYRGLNPDSPVFLSYRHYEWHPFSLTRKVTKGKEYMVATSMQNTISSLFKEYGHPNCSSHTGRHSISRLMAKILDGKKSDAELRKIIQNLLHHRDERSQDDYREINWKSLREKTKHMFK</sequence>
<name>A0A7V7THY8_9VIBR</name>
<dbReference type="EMBL" id="VZPX01000004">
    <property type="protein sequence ID" value="KAB0482370.1"/>
    <property type="molecule type" value="Genomic_DNA"/>
</dbReference>
<accession>A0A7V7THY8</accession>
<dbReference type="GO" id="GO:0006310">
    <property type="term" value="P:DNA recombination"/>
    <property type="evidence" value="ECO:0007669"/>
    <property type="project" value="UniProtKB-KW"/>
</dbReference>
<dbReference type="AlphaFoldDB" id="A0A7V7THY8"/>
<evidence type="ECO:0000313" key="3">
    <source>
        <dbReference type="EMBL" id="KAB0482370.1"/>
    </source>
</evidence>
<dbReference type="Gene3D" id="1.10.443.10">
    <property type="entry name" value="Intergrase catalytic core"/>
    <property type="match status" value="1"/>
</dbReference>
<dbReference type="InterPro" id="IPR002104">
    <property type="entry name" value="Integrase_catalytic"/>
</dbReference>
<comment type="caution">
    <text evidence="3">The sequence shown here is derived from an EMBL/GenBank/DDBJ whole genome shotgun (WGS) entry which is preliminary data.</text>
</comment>
<feature type="domain" description="Tyr recombinase" evidence="2">
    <location>
        <begin position="21"/>
        <end position="250"/>
    </location>
</feature>
<dbReference type="SUPFAM" id="SSF56349">
    <property type="entry name" value="DNA breaking-rejoining enzymes"/>
    <property type="match status" value="1"/>
</dbReference>
<dbReference type="InterPro" id="IPR011010">
    <property type="entry name" value="DNA_brk_join_enz"/>
</dbReference>
<evidence type="ECO:0000256" key="1">
    <source>
        <dbReference type="ARBA" id="ARBA00023172"/>
    </source>
</evidence>
<dbReference type="GO" id="GO:0003677">
    <property type="term" value="F:DNA binding"/>
    <property type="evidence" value="ECO:0007669"/>
    <property type="project" value="InterPro"/>
</dbReference>
<protein>
    <recommendedName>
        <fullName evidence="2">Tyr recombinase domain-containing protein</fullName>
    </recommendedName>
</protein>
<evidence type="ECO:0000313" key="4">
    <source>
        <dbReference type="Proteomes" id="UP000423756"/>
    </source>
</evidence>
<dbReference type="GO" id="GO:0015074">
    <property type="term" value="P:DNA integration"/>
    <property type="evidence" value="ECO:0007669"/>
    <property type="project" value="InterPro"/>
</dbReference>
<keyword evidence="1" id="KW-0233">DNA recombination</keyword>
<organism evidence="3 4">
    <name type="scientific">Vibrio chagasii</name>
    <dbReference type="NCBI Taxonomy" id="170679"/>
    <lineage>
        <taxon>Bacteria</taxon>
        <taxon>Pseudomonadati</taxon>
        <taxon>Pseudomonadota</taxon>
        <taxon>Gammaproteobacteria</taxon>
        <taxon>Vibrionales</taxon>
        <taxon>Vibrionaceae</taxon>
        <taxon>Vibrio</taxon>
    </lineage>
</organism>
<dbReference type="Proteomes" id="UP000423756">
    <property type="component" value="Unassembled WGS sequence"/>
</dbReference>
<reference evidence="3 4" key="1">
    <citation type="submission" date="2019-09" db="EMBL/GenBank/DDBJ databases">
        <title>Draft genome sequences of 48 bacterial type strains from the CCUG.</title>
        <authorList>
            <person name="Tunovic T."/>
            <person name="Pineiro-Iglesias B."/>
            <person name="Unosson C."/>
            <person name="Inganas E."/>
            <person name="Ohlen M."/>
            <person name="Cardew S."/>
            <person name="Jensie-Markopoulos S."/>
            <person name="Salva-Serra F."/>
            <person name="Jaen-Luchoro D."/>
            <person name="Karlsson R."/>
            <person name="Svensson-Stadler L."/>
            <person name="Chun J."/>
            <person name="Moore E."/>
        </authorList>
    </citation>
    <scope>NUCLEOTIDE SEQUENCE [LARGE SCALE GENOMIC DNA]</scope>
    <source>
        <strain evidence="3 4">CCUG 48643</strain>
    </source>
</reference>
<gene>
    <name evidence="3" type="ORF">F7Q91_02905</name>
</gene>
<dbReference type="InterPro" id="IPR013762">
    <property type="entry name" value="Integrase-like_cat_sf"/>
</dbReference>
<proteinExistence type="predicted"/>
<evidence type="ECO:0000259" key="2">
    <source>
        <dbReference type="PROSITE" id="PS51898"/>
    </source>
</evidence>